<dbReference type="PRINTS" id="PR01415">
    <property type="entry name" value="ANKYRIN"/>
</dbReference>
<name>A0A8H7WHW9_9HELO</name>
<dbReference type="Pfam" id="PF00023">
    <property type="entry name" value="Ank"/>
    <property type="match status" value="3"/>
</dbReference>
<dbReference type="Pfam" id="PF12796">
    <property type="entry name" value="Ank_2"/>
    <property type="match status" value="6"/>
</dbReference>
<feature type="compositionally biased region" description="Acidic residues" evidence="4">
    <location>
        <begin position="1964"/>
        <end position="1975"/>
    </location>
</feature>
<feature type="repeat" description="ANK" evidence="3">
    <location>
        <begin position="991"/>
        <end position="1023"/>
    </location>
</feature>
<feature type="repeat" description="ANK" evidence="3">
    <location>
        <begin position="1791"/>
        <end position="1823"/>
    </location>
</feature>
<accession>A0A8H7WHW9</accession>
<dbReference type="SMART" id="SM00248">
    <property type="entry name" value="ANK"/>
    <property type="match status" value="32"/>
</dbReference>
<feature type="repeat" description="ANK" evidence="3">
    <location>
        <begin position="1265"/>
        <end position="1297"/>
    </location>
</feature>
<dbReference type="Proteomes" id="UP000664132">
    <property type="component" value="Unassembled WGS sequence"/>
</dbReference>
<feature type="compositionally biased region" description="Acidic residues" evidence="4">
    <location>
        <begin position="1923"/>
        <end position="1957"/>
    </location>
</feature>
<dbReference type="EMBL" id="JAFJYH010000013">
    <property type="protein sequence ID" value="KAG4425155.1"/>
    <property type="molecule type" value="Genomic_DNA"/>
</dbReference>
<feature type="repeat" description="ANK" evidence="3">
    <location>
        <begin position="1758"/>
        <end position="1790"/>
    </location>
</feature>
<reference evidence="8" key="1">
    <citation type="submission" date="2021-02" db="EMBL/GenBank/DDBJ databases">
        <title>Genome sequence Cadophora malorum strain M34.</title>
        <authorList>
            <person name="Stefanovic E."/>
            <person name="Vu D."/>
            <person name="Scully C."/>
            <person name="Dijksterhuis J."/>
            <person name="Roader J."/>
            <person name="Houbraken J."/>
        </authorList>
    </citation>
    <scope>NUCLEOTIDE SEQUENCE</scope>
    <source>
        <strain evidence="8">M34</strain>
    </source>
</reference>
<feature type="domain" description="Nephrocystin 3-like N-terminal" evidence="7">
    <location>
        <begin position="289"/>
        <end position="456"/>
    </location>
</feature>
<feature type="domain" description="DUF7708" evidence="6">
    <location>
        <begin position="66"/>
        <end position="221"/>
    </location>
</feature>
<proteinExistence type="predicted"/>
<keyword evidence="9" id="KW-1185">Reference proteome</keyword>
<comment type="caution">
    <text evidence="8">The sequence shown here is derived from an EMBL/GenBank/DDBJ whole genome shotgun (WGS) entry which is preliminary data.</text>
</comment>
<protein>
    <recommendedName>
        <fullName evidence="10">NACHT domain-containing protein</fullName>
    </recommendedName>
</protein>
<dbReference type="Gene3D" id="3.40.50.300">
    <property type="entry name" value="P-loop containing nucleotide triphosphate hydrolases"/>
    <property type="match status" value="1"/>
</dbReference>
<feature type="region of interest" description="Disordered" evidence="4">
    <location>
        <begin position="1923"/>
        <end position="2002"/>
    </location>
</feature>
<evidence type="ECO:0000256" key="2">
    <source>
        <dbReference type="ARBA" id="ARBA00023043"/>
    </source>
</evidence>
<feature type="repeat" description="ANK" evidence="3">
    <location>
        <begin position="892"/>
        <end position="924"/>
    </location>
</feature>
<dbReference type="InterPro" id="IPR054471">
    <property type="entry name" value="GPIID_WHD"/>
</dbReference>
<dbReference type="InterPro" id="IPR056884">
    <property type="entry name" value="NPHP3-like_N"/>
</dbReference>
<dbReference type="Pfam" id="PF24883">
    <property type="entry name" value="NPHP3_N"/>
    <property type="match status" value="1"/>
</dbReference>
<dbReference type="PROSITE" id="PS50297">
    <property type="entry name" value="ANK_REP_REGION"/>
    <property type="match status" value="12"/>
</dbReference>
<keyword evidence="2 3" id="KW-0040">ANK repeat</keyword>
<dbReference type="OrthoDB" id="1577640at2759"/>
<dbReference type="Pfam" id="PF24809">
    <property type="entry name" value="DUF7708"/>
    <property type="match status" value="1"/>
</dbReference>
<dbReference type="Gene3D" id="1.25.40.20">
    <property type="entry name" value="Ankyrin repeat-containing domain"/>
    <property type="match status" value="6"/>
</dbReference>
<dbReference type="InterPro" id="IPR056125">
    <property type="entry name" value="DUF7708"/>
</dbReference>
<dbReference type="InterPro" id="IPR051165">
    <property type="entry name" value="Multifunctional_ANK_Repeat"/>
</dbReference>
<feature type="repeat" description="ANK" evidence="3">
    <location>
        <begin position="1728"/>
        <end position="1757"/>
    </location>
</feature>
<evidence type="ECO:0000256" key="4">
    <source>
        <dbReference type="SAM" id="MobiDB-lite"/>
    </source>
</evidence>
<dbReference type="InterPro" id="IPR027417">
    <property type="entry name" value="P-loop_NTPase"/>
</dbReference>
<evidence type="ECO:0000256" key="1">
    <source>
        <dbReference type="ARBA" id="ARBA00022737"/>
    </source>
</evidence>
<gene>
    <name evidence="8" type="ORF">IFR04_001722</name>
</gene>
<dbReference type="InterPro" id="IPR002110">
    <property type="entry name" value="Ankyrin_rpt"/>
</dbReference>
<evidence type="ECO:0000259" key="6">
    <source>
        <dbReference type="Pfam" id="PF24809"/>
    </source>
</evidence>
<feature type="repeat" description="ANK" evidence="3">
    <location>
        <begin position="1622"/>
        <end position="1654"/>
    </location>
</feature>
<evidence type="ECO:0000259" key="5">
    <source>
        <dbReference type="Pfam" id="PF22939"/>
    </source>
</evidence>
<dbReference type="SUPFAM" id="SSF52540">
    <property type="entry name" value="P-loop containing nucleoside triphosphate hydrolases"/>
    <property type="match status" value="1"/>
</dbReference>
<evidence type="ECO:0000313" key="8">
    <source>
        <dbReference type="EMBL" id="KAG4425155.1"/>
    </source>
</evidence>
<feature type="compositionally biased region" description="Basic and acidic residues" evidence="4">
    <location>
        <begin position="1992"/>
        <end position="2002"/>
    </location>
</feature>
<dbReference type="PANTHER" id="PTHR24123:SF33">
    <property type="entry name" value="PROTEIN HOS4"/>
    <property type="match status" value="1"/>
</dbReference>
<feature type="repeat" description="ANK" evidence="3">
    <location>
        <begin position="859"/>
        <end position="891"/>
    </location>
</feature>
<feature type="repeat" description="ANK" evidence="3">
    <location>
        <begin position="1656"/>
        <end position="1688"/>
    </location>
</feature>
<dbReference type="PANTHER" id="PTHR24123">
    <property type="entry name" value="ANKYRIN REPEAT-CONTAINING"/>
    <property type="match status" value="1"/>
</dbReference>
<dbReference type="InterPro" id="IPR036770">
    <property type="entry name" value="Ankyrin_rpt-contain_sf"/>
</dbReference>
<feature type="repeat" description="ANK" evidence="3">
    <location>
        <begin position="1307"/>
        <end position="1339"/>
    </location>
</feature>
<feature type="repeat" description="ANK" evidence="3">
    <location>
        <begin position="1159"/>
        <end position="1191"/>
    </location>
</feature>
<keyword evidence="1" id="KW-0677">Repeat</keyword>
<feature type="repeat" description="ANK" evidence="3">
    <location>
        <begin position="958"/>
        <end position="990"/>
    </location>
</feature>
<dbReference type="SUPFAM" id="SSF48403">
    <property type="entry name" value="Ankyrin repeat"/>
    <property type="match status" value="3"/>
</dbReference>
<dbReference type="Pfam" id="PF22939">
    <property type="entry name" value="WHD_GPIID"/>
    <property type="match status" value="1"/>
</dbReference>
<organism evidence="8 9">
    <name type="scientific">Cadophora malorum</name>
    <dbReference type="NCBI Taxonomy" id="108018"/>
    <lineage>
        <taxon>Eukaryota</taxon>
        <taxon>Fungi</taxon>
        <taxon>Dikarya</taxon>
        <taxon>Ascomycota</taxon>
        <taxon>Pezizomycotina</taxon>
        <taxon>Leotiomycetes</taxon>
        <taxon>Helotiales</taxon>
        <taxon>Ploettnerulaceae</taxon>
        <taxon>Cadophora</taxon>
    </lineage>
</organism>
<feature type="repeat" description="ANK" evidence="3">
    <location>
        <begin position="1122"/>
        <end position="1154"/>
    </location>
</feature>
<evidence type="ECO:0008006" key="10">
    <source>
        <dbReference type="Google" id="ProtNLM"/>
    </source>
</evidence>
<sequence>MTGRVSDRELKTRLGGIVESFFETLSPREKDLFVATTVVENLLGDVKSAENLHKTKSISRKASVALKPFIAGIEQYAAAFDVIANASSTILSPLWGSFRIVLHLAKEYSEYFEKISDMMEIMGLHLSQLRRLPQLFPNNNQLKSFMVEVFQIMFEFCTKARHVFVKASERTSKNHLRAITPVGLSTLIKLVWKPFKVQFGEIRTKLSEVMAKIEFEINLAEKEEAHAERIKAAQDRIVQTSRWQETEQFQKRWQSEVEDSGMEKITKWLAPADVLSNHTTSVKLRYGSTGSWFLDCSEFQDWLKDDTSPIFWLHAIPGAGKTVLTSTVISYLKHEYQSSEVGLAYFFCDYKDPMKQDPSTVLRTLLNQLSTQNIAVFQNVQKFYKEQYKDDRVANLAPPSLDLVRSNFSQFLETSFQRVFIVIDAVDECHDRECILKAISAIGDSVEHIKILVSSREDPLINEEFKDFPNLKMRPIDVSGDIEIYVKATLNARIASKKLKVKDEELRMQISDTLVLKAEGMFQWINCQIDHLCKFKTHNAIREALKHLPKTLEDTYFRILLSIDEDHQETVQKLLKWLVRGAREMTLRELASAIAIDPSSDNEKLDPDDLMDPEDIVGYCSSLITVSDDQKVSLAHFTVKEFLTSPRIKDTLSVYYIAQEEVHAELASICLTYLNYRDFDQRPVASVEEVMPLLDEFSFLEYAAKSWPIHSHHVSTSEDIIHDLIEKLFHSSTQRRGNYDMWLQIYHLQHRRNMLTIVPSPHVTPLYYASFFGLSKIVNSLLDEGSEIPIELQTTDNPLVAAAAEGHAAVLKILLKRCFAGQDKAKLIRYLYLAASRGHAEATEVLFEAGAPIDGKGGKYGTALQIAALEGHPDVVSILLKRGANLKVADPRFGTPLSAAAEKGHRRVTKLLLEGGASINGRGGWYSTPLIAAIVGKDDSIINEMLDNGANVNAQGGRHDCALMAAAALGKIDLVKKLIDLGARVNDENDKGADALHSACCAGRLDVVELLLAHGADVNAKGGKHRNALNAASAQGHLEIVQVLLAAGADVEAFDSHYGNSLQAAAFYGHKNIVRVLADAGVDVNMEGGVRGTALVSAASAGNLEMVKLLVELGVPMENTYDASNATIIAVRKGHEELVRYFISNGVDIDGTGELRSTEEWTPLALAAHKGNEHLVKILLDLGASVGAEAGLHVTPLIAAIDSDHCDQNVLELLLAAGSDVNELVTPGSKEKSGCALIAAIRRENIQAINLLMDHGADPNAVNGDECTPLMTAVRLQNEAIINILMERGVDVNVCCEPNLDLDEDHVTVTALEVAAEYGHVALIRRLVEAGAMLTFESDDTFFKSALQCAAYYGQAESVSTLLELGSDVHVVGGTFGTALQAAVLSENEKCVDILVEAGADVNQHHVGQYGTALIAACCGNYDNWEAYKTNGFHALLRHGADVNLKGGGEVPYPIIAMACYGDADGLRIMIEAGADVNKTGGKWHSALQASFCDDSDTDVEKLEILLAAGADVNACGGTYGTALACAYRSGYYTAISLLYRHGASNTIYGGKWGSPLGSAISGACHTLVHQIVQRHKADVNVPCGKWGSPLHFAIVQRSDDEEALIDLFLDNKADVNAIGGVNSTPLGAAVVAGEPGMVKTLLGKGADPNLVWERSGRSPLFLACQTQDMDDINMLLEAGADVHLATKRGSILQSAAIGYEDGCVEVIERILEAGAEVNAKTIGPYGTALHAATTKGNIAAVTCLLEHGADVHMKAGNFGSVLQAAAFIGSISLIRLLIKHGADVNTLGGRYRTALQAACVAGREQTAKLLLDHGAEVNITGGLYGTALNAACNSGNLTIVRLLLARGADPTVRGGWYGSAFATAILFHKIDIAKALVQFQREKSGDLKDMLDIGREKLNWKWIFDGAEEMVKEVIEDEEEIEAWSESEIVVDDEGGEDEWEDEDEDDEEEQEDDGDGDKTETGETEEDGDESSDESLVPSKADSGLVLEGFHQKGKDEKKKVNKDNGLDFSWLKVEDIIDSD</sequence>
<feature type="repeat" description="ANK" evidence="3">
    <location>
        <begin position="1827"/>
        <end position="1856"/>
    </location>
</feature>
<evidence type="ECO:0000256" key="3">
    <source>
        <dbReference type="PROSITE-ProRule" id="PRU00023"/>
    </source>
</evidence>
<evidence type="ECO:0000313" key="9">
    <source>
        <dbReference type="Proteomes" id="UP000664132"/>
    </source>
</evidence>
<feature type="repeat" description="ANK" evidence="3">
    <location>
        <begin position="1024"/>
        <end position="1056"/>
    </location>
</feature>
<dbReference type="PROSITE" id="PS50088">
    <property type="entry name" value="ANK_REPEAT"/>
    <property type="match status" value="15"/>
</dbReference>
<feature type="domain" description="GPI inositol-deacylase winged helix" evidence="5">
    <location>
        <begin position="568"/>
        <end position="646"/>
    </location>
</feature>
<evidence type="ECO:0000259" key="7">
    <source>
        <dbReference type="Pfam" id="PF24883"/>
    </source>
</evidence>